<dbReference type="SUPFAM" id="SSF111369">
    <property type="entry name" value="HlyD-like secretion proteins"/>
    <property type="match status" value="1"/>
</dbReference>
<feature type="domain" description="Multidrug resistance protein MdtA-like beta-barrel" evidence="5">
    <location>
        <begin position="210"/>
        <end position="291"/>
    </location>
</feature>
<dbReference type="GO" id="GO:0030313">
    <property type="term" value="C:cell envelope"/>
    <property type="evidence" value="ECO:0007669"/>
    <property type="project" value="UniProtKB-SubCell"/>
</dbReference>
<dbReference type="Proteomes" id="UP000886812">
    <property type="component" value="Unassembled WGS sequence"/>
</dbReference>
<dbReference type="GO" id="GO:0022857">
    <property type="term" value="F:transmembrane transporter activity"/>
    <property type="evidence" value="ECO:0007669"/>
    <property type="project" value="InterPro"/>
</dbReference>
<dbReference type="InterPro" id="IPR058626">
    <property type="entry name" value="MdtA-like_b-barrel"/>
</dbReference>
<feature type="domain" description="Multidrug resistance protein MdtA-like C-terminal permuted SH3" evidence="6">
    <location>
        <begin position="303"/>
        <end position="358"/>
    </location>
</feature>
<dbReference type="Gene3D" id="2.40.50.100">
    <property type="match status" value="1"/>
</dbReference>
<comment type="caution">
    <text evidence="7">The sequence shown here is derived from an EMBL/GenBank/DDBJ whole genome shotgun (WGS) entry which is preliminary data.</text>
</comment>
<evidence type="ECO:0000313" key="7">
    <source>
        <dbReference type="EMBL" id="HIV04961.1"/>
    </source>
</evidence>
<sequence length="378" mass="40696">MKIGKSPWMLSLFALAAVCAGTSSRAQDAQPVSDEKLEIVAAGTVGEAESVIHRRYPGRIVSPATIAVTSRVSGDLLEVAFKEGDFVKKGQPLYRLDDIRYVAAQRSAEAKIAQYKALVAYSRANYERTQQLFDKEVSTPDELESARSEYEANKALLSAAEADLIVAQDDLKNTRILAPADGRIGVNAAPEGSYVTPSSGTLTTVVQIDPVRVRFALSNRDFLSLFGDEKTLREQCTIALVLADGSRYPIAGTLDFVDNTANEQTDAVQIYALFANPDSKLVPGSTVHVLLGRSSGTMMPAVVPSAVMYDEKSAYVYVLDGNNRVERREVVPAETTANLQFIRSGLKAGERIITDGTHKAVPGGRVRVAETPSAPAAK</sequence>
<evidence type="ECO:0000256" key="2">
    <source>
        <dbReference type="ARBA" id="ARBA00009477"/>
    </source>
</evidence>
<comment type="subcellular location">
    <subcellularLocation>
        <location evidence="1">Cell envelope</location>
    </subcellularLocation>
</comment>
<dbReference type="EMBL" id="DVOG01000196">
    <property type="protein sequence ID" value="HIV04961.1"/>
    <property type="molecule type" value="Genomic_DNA"/>
</dbReference>
<gene>
    <name evidence="7" type="ORF">IAC75_07450</name>
</gene>
<dbReference type="Pfam" id="PF25967">
    <property type="entry name" value="RND-MFP_C"/>
    <property type="match status" value="1"/>
</dbReference>
<dbReference type="GO" id="GO:0005886">
    <property type="term" value="C:plasma membrane"/>
    <property type="evidence" value="ECO:0007669"/>
    <property type="project" value="TreeGrafter"/>
</dbReference>
<dbReference type="GO" id="GO:0046677">
    <property type="term" value="P:response to antibiotic"/>
    <property type="evidence" value="ECO:0007669"/>
    <property type="project" value="TreeGrafter"/>
</dbReference>
<dbReference type="Gene3D" id="2.40.420.20">
    <property type="match status" value="1"/>
</dbReference>
<evidence type="ECO:0000256" key="1">
    <source>
        <dbReference type="ARBA" id="ARBA00004196"/>
    </source>
</evidence>
<organism evidence="7 8">
    <name type="scientific">Candidatus Spyradosoma merdigallinarum</name>
    <dbReference type="NCBI Taxonomy" id="2840950"/>
    <lineage>
        <taxon>Bacteria</taxon>
        <taxon>Pseudomonadati</taxon>
        <taxon>Verrucomicrobiota</taxon>
        <taxon>Opitutia</taxon>
        <taxon>Opitutia incertae sedis</taxon>
        <taxon>Candidatus Spyradosoma</taxon>
    </lineage>
</organism>
<name>A0A9D1T2P3_9BACT</name>
<dbReference type="Gene3D" id="2.40.30.170">
    <property type="match status" value="1"/>
</dbReference>
<dbReference type="NCBIfam" id="TIGR01730">
    <property type="entry name" value="RND_mfp"/>
    <property type="match status" value="1"/>
</dbReference>
<evidence type="ECO:0000313" key="8">
    <source>
        <dbReference type="Proteomes" id="UP000886812"/>
    </source>
</evidence>
<comment type="similarity">
    <text evidence="2">Belongs to the membrane fusion protein (MFP) (TC 8.A.1) family.</text>
</comment>
<dbReference type="Pfam" id="PF25944">
    <property type="entry name" value="Beta-barrel_RND"/>
    <property type="match status" value="1"/>
</dbReference>
<evidence type="ECO:0000259" key="4">
    <source>
        <dbReference type="Pfam" id="PF25917"/>
    </source>
</evidence>
<proteinExistence type="inferred from homology"/>
<reference evidence="7" key="1">
    <citation type="submission" date="2020-10" db="EMBL/GenBank/DDBJ databases">
        <authorList>
            <person name="Gilroy R."/>
        </authorList>
    </citation>
    <scope>NUCLEOTIDE SEQUENCE</scope>
    <source>
        <strain evidence="7">10669</strain>
    </source>
</reference>
<evidence type="ECO:0000259" key="6">
    <source>
        <dbReference type="Pfam" id="PF25967"/>
    </source>
</evidence>
<dbReference type="AlphaFoldDB" id="A0A9D1T2P3"/>
<feature type="chain" id="PRO_5038723469" evidence="3">
    <location>
        <begin position="17"/>
        <end position="378"/>
    </location>
</feature>
<feature type="domain" description="Multidrug resistance protein MdtA-like barrel-sandwich hybrid" evidence="4">
    <location>
        <begin position="65"/>
        <end position="204"/>
    </location>
</feature>
<dbReference type="InterPro" id="IPR006143">
    <property type="entry name" value="RND_pump_MFP"/>
</dbReference>
<feature type="signal peptide" evidence="3">
    <location>
        <begin position="1"/>
        <end position="16"/>
    </location>
</feature>
<dbReference type="Gene3D" id="1.10.287.470">
    <property type="entry name" value="Helix hairpin bin"/>
    <property type="match status" value="1"/>
</dbReference>
<evidence type="ECO:0000256" key="3">
    <source>
        <dbReference type="SAM" id="SignalP"/>
    </source>
</evidence>
<reference evidence="7" key="2">
    <citation type="journal article" date="2021" name="PeerJ">
        <title>Extensive microbial diversity within the chicken gut microbiome revealed by metagenomics and culture.</title>
        <authorList>
            <person name="Gilroy R."/>
            <person name="Ravi A."/>
            <person name="Getino M."/>
            <person name="Pursley I."/>
            <person name="Horton D.L."/>
            <person name="Alikhan N.F."/>
            <person name="Baker D."/>
            <person name="Gharbi K."/>
            <person name="Hall N."/>
            <person name="Watson M."/>
            <person name="Adriaenssens E.M."/>
            <person name="Foster-Nyarko E."/>
            <person name="Jarju S."/>
            <person name="Secka A."/>
            <person name="Antonio M."/>
            <person name="Oren A."/>
            <person name="Chaudhuri R.R."/>
            <person name="La Ragione R."/>
            <person name="Hildebrand F."/>
            <person name="Pallen M.J."/>
        </authorList>
    </citation>
    <scope>NUCLEOTIDE SEQUENCE</scope>
    <source>
        <strain evidence="7">10669</strain>
    </source>
</reference>
<evidence type="ECO:0000259" key="5">
    <source>
        <dbReference type="Pfam" id="PF25944"/>
    </source>
</evidence>
<dbReference type="PANTHER" id="PTHR30158">
    <property type="entry name" value="ACRA/E-RELATED COMPONENT OF DRUG EFFLUX TRANSPORTER"/>
    <property type="match status" value="1"/>
</dbReference>
<dbReference type="InterPro" id="IPR058625">
    <property type="entry name" value="MdtA-like_BSH"/>
</dbReference>
<keyword evidence="3" id="KW-0732">Signal</keyword>
<dbReference type="InterPro" id="IPR058627">
    <property type="entry name" value="MdtA-like_C"/>
</dbReference>
<protein>
    <submittedName>
        <fullName evidence="7">Efflux RND transporter periplasmic adaptor subunit</fullName>
    </submittedName>
</protein>
<dbReference type="Pfam" id="PF25917">
    <property type="entry name" value="BSH_RND"/>
    <property type="match status" value="1"/>
</dbReference>
<accession>A0A9D1T2P3</accession>